<dbReference type="RefSeq" id="WP_125403181.1">
    <property type="nucleotide sequence ID" value="NZ_JBEHHI010000002.1"/>
</dbReference>
<keyword evidence="2" id="KW-1185">Reference proteome</keyword>
<dbReference type="EMBL" id="JBEHHI010000002">
    <property type="protein sequence ID" value="MEX5728457.1"/>
    <property type="molecule type" value="Genomic_DNA"/>
</dbReference>
<evidence type="ECO:0008006" key="3">
    <source>
        <dbReference type="Google" id="ProtNLM"/>
    </source>
</evidence>
<reference evidence="1 2" key="1">
    <citation type="submission" date="2024-06" db="EMBL/GenBank/DDBJ databases">
        <title>Genome of Rhodovulum iodosum, a marine photoferrotroph.</title>
        <authorList>
            <person name="Bianchini G."/>
            <person name="Nikeleit V."/>
            <person name="Kappler A."/>
            <person name="Bryce C."/>
            <person name="Sanchez-Baracaldo P."/>
        </authorList>
    </citation>
    <scope>NUCLEOTIDE SEQUENCE [LARGE SCALE GENOMIC DNA]</scope>
    <source>
        <strain evidence="1 2">UT/N1</strain>
    </source>
</reference>
<accession>A0ABV3XVP3</accession>
<evidence type="ECO:0000313" key="2">
    <source>
        <dbReference type="Proteomes" id="UP001560019"/>
    </source>
</evidence>
<proteinExistence type="predicted"/>
<protein>
    <recommendedName>
        <fullName evidence="3">DUF1835 domain-containing protein</fullName>
    </recommendedName>
</protein>
<gene>
    <name evidence="1" type="ORF">Ga0609869_001810</name>
</gene>
<name>A0ABV3XVP3_9RHOB</name>
<evidence type="ECO:0000313" key="1">
    <source>
        <dbReference type="EMBL" id="MEX5728457.1"/>
    </source>
</evidence>
<sequence length="291" mass="32677">MQLVYHIGAHCTDEGLLMKCLQKNRKRLAEEGIVVPEPARARPVLRESMISLRGKPAPRELQETMLDAMMDEDGARRLIFSNESFICMPAKVLQEHMLYPMAGEKATWLAQLFPEAGCEFHLAIRNPATFVPALFARSNEKSFEGFIAGADPGRLAWSDVVRRIRNANPDAEFTVWCNEDTPLVWRDVLRSLSGHGPETELEGADALLATIMTEGGLKRMRAYLASNPPKTELQRSRVVAAFLDKFAIPEALEMELDVPGWTEDLVEDLTEAYEEDIFAIERMDGVNFIAP</sequence>
<dbReference type="Proteomes" id="UP001560019">
    <property type="component" value="Unassembled WGS sequence"/>
</dbReference>
<organism evidence="1 2">
    <name type="scientific">Rhodovulum iodosum</name>
    <dbReference type="NCBI Taxonomy" id="68291"/>
    <lineage>
        <taxon>Bacteria</taxon>
        <taxon>Pseudomonadati</taxon>
        <taxon>Pseudomonadota</taxon>
        <taxon>Alphaproteobacteria</taxon>
        <taxon>Rhodobacterales</taxon>
        <taxon>Paracoccaceae</taxon>
        <taxon>Rhodovulum</taxon>
    </lineage>
</organism>
<comment type="caution">
    <text evidence="1">The sequence shown here is derived from an EMBL/GenBank/DDBJ whole genome shotgun (WGS) entry which is preliminary data.</text>
</comment>